<organism evidence="1">
    <name type="scientific">marine sediment metagenome</name>
    <dbReference type="NCBI Taxonomy" id="412755"/>
    <lineage>
        <taxon>unclassified sequences</taxon>
        <taxon>metagenomes</taxon>
        <taxon>ecological metagenomes</taxon>
    </lineage>
</organism>
<proteinExistence type="predicted"/>
<comment type="caution">
    <text evidence="1">The sequence shown here is derived from an EMBL/GenBank/DDBJ whole genome shotgun (WGS) entry which is preliminary data.</text>
</comment>
<sequence>MSGGSCNACLRIAQRRGIAIGSRLKLRNGHVGTVSCINHSPEGVVLLIHSSDERETVLLPLAAATGRECADSPRMVPAA</sequence>
<dbReference type="AlphaFoldDB" id="A0A0F9CD01"/>
<name>A0A0F9CD01_9ZZZZ</name>
<dbReference type="EMBL" id="LAZR01033846">
    <property type="protein sequence ID" value="KKL46954.1"/>
    <property type="molecule type" value="Genomic_DNA"/>
</dbReference>
<evidence type="ECO:0000313" key="1">
    <source>
        <dbReference type="EMBL" id="KKL46954.1"/>
    </source>
</evidence>
<protein>
    <submittedName>
        <fullName evidence="1">Uncharacterized protein</fullName>
    </submittedName>
</protein>
<accession>A0A0F9CD01</accession>
<gene>
    <name evidence="1" type="ORF">LCGC14_2340420</name>
</gene>
<reference evidence="1" key="1">
    <citation type="journal article" date="2015" name="Nature">
        <title>Complex archaea that bridge the gap between prokaryotes and eukaryotes.</title>
        <authorList>
            <person name="Spang A."/>
            <person name="Saw J.H."/>
            <person name="Jorgensen S.L."/>
            <person name="Zaremba-Niedzwiedzka K."/>
            <person name="Martijn J."/>
            <person name="Lind A.E."/>
            <person name="van Eijk R."/>
            <person name="Schleper C."/>
            <person name="Guy L."/>
            <person name="Ettema T.J."/>
        </authorList>
    </citation>
    <scope>NUCLEOTIDE SEQUENCE</scope>
</reference>